<dbReference type="STRING" id="1445577.A0A010QEK1"/>
<feature type="non-terminal residue" evidence="1">
    <location>
        <position position="1"/>
    </location>
</feature>
<dbReference type="EMBL" id="JARH01000655">
    <property type="protein sequence ID" value="EXF78302.1"/>
    <property type="molecule type" value="Genomic_DNA"/>
</dbReference>
<gene>
    <name evidence="1" type="ORF">CFIO01_00297</name>
</gene>
<organism evidence="1 2">
    <name type="scientific">Colletotrichum fioriniae PJ7</name>
    <dbReference type="NCBI Taxonomy" id="1445577"/>
    <lineage>
        <taxon>Eukaryota</taxon>
        <taxon>Fungi</taxon>
        <taxon>Dikarya</taxon>
        <taxon>Ascomycota</taxon>
        <taxon>Pezizomycotina</taxon>
        <taxon>Sordariomycetes</taxon>
        <taxon>Hypocreomycetidae</taxon>
        <taxon>Glomerellales</taxon>
        <taxon>Glomerellaceae</taxon>
        <taxon>Colletotrichum</taxon>
        <taxon>Colletotrichum acutatum species complex</taxon>
    </lineage>
</organism>
<evidence type="ECO:0000313" key="2">
    <source>
        <dbReference type="Proteomes" id="UP000020467"/>
    </source>
</evidence>
<dbReference type="OrthoDB" id="425534at2759"/>
<sequence>QDFVKSSRAERGYQVREGNFFPAPWSLVGRGNTLEQASDSEWTWSSIKPSRTLEWHSCFENGEYDCARLDVPMDWQEPSDDHRVVLAITRIRAADKSDYRGPVIFNPGVSKHVKIFSQDINGTLNPGSRVPVAQGSGP</sequence>
<dbReference type="Proteomes" id="UP000020467">
    <property type="component" value="Unassembled WGS sequence"/>
</dbReference>
<accession>A0A010QEK1</accession>
<proteinExistence type="predicted"/>
<dbReference type="KEGG" id="cfj:CFIO01_00297"/>
<dbReference type="HOGENOM" id="CLU_1859961_0_0_1"/>
<name>A0A010QEK1_9PEZI</name>
<reference evidence="1 2" key="1">
    <citation type="submission" date="2014-02" db="EMBL/GenBank/DDBJ databases">
        <title>The genome sequence of Colletotrichum fioriniae PJ7.</title>
        <authorList>
            <person name="Baroncelli R."/>
            <person name="Thon M.R."/>
        </authorList>
    </citation>
    <scope>NUCLEOTIDE SEQUENCE [LARGE SCALE GENOMIC DNA]</scope>
    <source>
        <strain evidence="1 2">PJ7</strain>
    </source>
</reference>
<dbReference type="AlphaFoldDB" id="A0A010QEK1"/>
<keyword evidence="2" id="KW-1185">Reference proteome</keyword>
<evidence type="ECO:0000313" key="1">
    <source>
        <dbReference type="EMBL" id="EXF78302.1"/>
    </source>
</evidence>
<protein>
    <submittedName>
        <fullName evidence="1">Uncharacterized protein</fullName>
    </submittedName>
</protein>
<dbReference type="eggNOG" id="ENOG502RY03">
    <property type="taxonomic scope" value="Eukaryota"/>
</dbReference>
<comment type="caution">
    <text evidence="1">The sequence shown here is derived from an EMBL/GenBank/DDBJ whole genome shotgun (WGS) entry which is preliminary data.</text>
</comment>